<name>I7GBE1_MACFA</name>
<dbReference type="PRINTS" id="PR02045">
    <property type="entry name" value="F138DOMAIN"/>
</dbReference>
<dbReference type="EMBL" id="AB172059">
    <property type="protein sequence ID" value="BAE89121.1"/>
    <property type="molecule type" value="mRNA"/>
</dbReference>
<proteinExistence type="evidence at transcript level"/>
<accession>I7GBE1</accession>
<sequence length="48" mass="4985">MGFCHVGQAGLELLASCDPPTLTSQSAGITGVSHCVSQDRISLKIINK</sequence>
<evidence type="ECO:0000313" key="1">
    <source>
        <dbReference type="EMBL" id="BAE89121.1"/>
    </source>
</evidence>
<dbReference type="PANTHER" id="PTHR12138:SF162">
    <property type="entry name" value="CHROMOSOME UNDETERMINED SCAFFOLD_275, WHOLE GENOME SHOTGUN SEQUENCE"/>
    <property type="match status" value="1"/>
</dbReference>
<protein>
    <submittedName>
        <fullName evidence="1">Macaca fascicularis brain cDNA clone: QflA-16502, similar to human hypothetical gene supported by AK124096 (LOC399923), mRNA, RefSeq: XM_374906.1</fullName>
    </submittedName>
</protein>
<dbReference type="AlphaFoldDB" id="I7GBE1"/>
<dbReference type="PANTHER" id="PTHR12138">
    <property type="entry name" value="PRIMATE-EXPANDED PROTEIN FAMILY"/>
    <property type="match status" value="1"/>
</dbReference>
<organism evidence="1">
    <name type="scientific">Macaca fascicularis</name>
    <name type="common">Crab-eating macaque</name>
    <name type="synonym">Cynomolgus monkey</name>
    <dbReference type="NCBI Taxonomy" id="9541"/>
    <lineage>
        <taxon>Eukaryota</taxon>
        <taxon>Metazoa</taxon>
        <taxon>Chordata</taxon>
        <taxon>Craniata</taxon>
        <taxon>Vertebrata</taxon>
        <taxon>Euteleostomi</taxon>
        <taxon>Mammalia</taxon>
        <taxon>Eutheria</taxon>
        <taxon>Euarchontoglires</taxon>
        <taxon>Primates</taxon>
        <taxon>Haplorrhini</taxon>
        <taxon>Catarrhini</taxon>
        <taxon>Cercopithecidae</taxon>
        <taxon>Cercopithecinae</taxon>
        <taxon>Macaca</taxon>
    </lineage>
</organism>
<reference evidence="1" key="1">
    <citation type="journal article" date="2007" name="PLoS Biol.">
        <title>Rate of evolution in brain-expressed genes in humans and other primates.</title>
        <authorList>
            <person name="Wang H.-Y."/>
            <person name="Chien H.-C."/>
            <person name="Osada N."/>
            <person name="Hashimoto K."/>
            <person name="Sugano S."/>
            <person name="Gojobori T."/>
            <person name="Chou C.-K."/>
            <person name="Tsai S.-F."/>
            <person name="Wu C.-I."/>
            <person name="Shen C.-K.J."/>
        </authorList>
    </citation>
    <scope>NUCLEOTIDE SEQUENCE</scope>
</reference>